<name>A0A660SIN6_UNCW3</name>
<sequence length="213" mass="23988">MREPDKIPGVIAYAIVRSEDGSLIEKKGDSPFPLDEFVAFLGSGGEVIRDTLNLGSITYLRLLYQGQPIYIFSRDDEYIGLLCEPSVTPEMIFGEEEVVEKVEEKKAVELPKPLKAKLRQINAIFTEFSAEGKKAYWRDLLKKGVELLSHELASHIQITNDGIRFVSVPPEDQVEECSSALRSVIDFLVKKAVEEFGPSKARMKVQRVIESLR</sequence>
<evidence type="ECO:0000313" key="2">
    <source>
        <dbReference type="Proteomes" id="UP000268469"/>
    </source>
</evidence>
<evidence type="ECO:0000313" key="1">
    <source>
        <dbReference type="EMBL" id="RKX70412.1"/>
    </source>
</evidence>
<proteinExistence type="predicted"/>
<dbReference type="AlphaFoldDB" id="A0A660SIN6"/>
<organism evidence="1 2">
    <name type="scientific">candidate division WOR-3 bacterium</name>
    <dbReference type="NCBI Taxonomy" id="2052148"/>
    <lineage>
        <taxon>Bacteria</taxon>
        <taxon>Bacteria division WOR-3</taxon>
    </lineage>
</organism>
<dbReference type="Proteomes" id="UP000268469">
    <property type="component" value="Unassembled WGS sequence"/>
</dbReference>
<accession>A0A660SIN6</accession>
<reference evidence="1 2" key="1">
    <citation type="submission" date="2018-06" db="EMBL/GenBank/DDBJ databases">
        <title>Extensive metabolic versatility and redundancy in microbially diverse, dynamic hydrothermal sediments.</title>
        <authorList>
            <person name="Dombrowski N."/>
            <person name="Teske A."/>
            <person name="Baker B.J."/>
        </authorList>
    </citation>
    <scope>NUCLEOTIDE SEQUENCE [LARGE SCALE GENOMIC DNA]</scope>
    <source>
        <strain evidence="1">B36_G15</strain>
    </source>
</reference>
<gene>
    <name evidence="1" type="ORF">DRP53_05090</name>
</gene>
<comment type="caution">
    <text evidence="1">The sequence shown here is derived from an EMBL/GenBank/DDBJ whole genome shotgun (WGS) entry which is preliminary data.</text>
</comment>
<protein>
    <submittedName>
        <fullName evidence="1">Uncharacterized protein</fullName>
    </submittedName>
</protein>
<dbReference type="EMBL" id="QNBE01000040">
    <property type="protein sequence ID" value="RKX70412.1"/>
    <property type="molecule type" value="Genomic_DNA"/>
</dbReference>